<dbReference type="eggNOG" id="KOG3882">
    <property type="taxonomic scope" value="Eukaryota"/>
</dbReference>
<dbReference type="PRINTS" id="PR00259">
    <property type="entry name" value="TMFOUR"/>
</dbReference>
<dbReference type="GO" id="GO:0012505">
    <property type="term" value="C:endomembrane system"/>
    <property type="evidence" value="ECO:0007669"/>
    <property type="project" value="UniProtKB-SubCell"/>
</dbReference>
<feature type="transmembrane region" description="Helical" evidence="9">
    <location>
        <begin position="56"/>
        <end position="79"/>
    </location>
</feature>
<evidence type="ECO:0000256" key="8">
    <source>
        <dbReference type="ARBA" id="ARBA00054958"/>
    </source>
</evidence>
<reference evidence="11" key="1">
    <citation type="submission" date="2025-08" db="UniProtKB">
        <authorList>
            <consortium name="RefSeq"/>
        </authorList>
    </citation>
    <scope>IDENTIFICATION</scope>
</reference>
<evidence type="ECO:0000256" key="3">
    <source>
        <dbReference type="ARBA" id="ARBA00022692"/>
    </source>
</evidence>
<comment type="similarity">
    <text evidence="2 9">Belongs to the tetraspanin (TM4SF) family.</text>
</comment>
<comment type="subcellular location">
    <subcellularLocation>
        <location evidence="1">Endomembrane system</location>
        <topology evidence="1">Multi-pass membrane protein</topology>
    </subcellularLocation>
    <subcellularLocation>
        <location evidence="9">Membrane</location>
        <topology evidence="9">Multi-pass membrane protein</topology>
    </subcellularLocation>
</comment>
<keyword evidence="10" id="KW-1185">Reference proteome</keyword>
<dbReference type="CTD" id="26526"/>
<gene>
    <name evidence="11" type="primary">TSPAN16</name>
</gene>
<dbReference type="KEGG" id="asn:102374060"/>
<dbReference type="AlphaFoldDB" id="A0A1U7S331"/>
<comment type="subunit">
    <text evidence="7">Interacts with SLC19A2. Interacts with NTRK1/TRKA.</text>
</comment>
<feature type="transmembrane region" description="Helical" evidence="9">
    <location>
        <begin position="216"/>
        <end position="240"/>
    </location>
</feature>
<dbReference type="InterPro" id="IPR008952">
    <property type="entry name" value="Tetraspanin_EC2_sf"/>
</dbReference>
<name>A0A1U7S331_ALLSI</name>
<evidence type="ECO:0000256" key="7">
    <source>
        <dbReference type="ARBA" id="ARBA00046464"/>
    </source>
</evidence>
<proteinExistence type="inferred from homology"/>
<keyword evidence="4 9" id="KW-1133">Transmembrane helix</keyword>
<dbReference type="SUPFAM" id="SSF48652">
    <property type="entry name" value="Tetraspanin"/>
    <property type="match status" value="1"/>
</dbReference>
<dbReference type="PIRSF" id="PIRSF002419">
    <property type="entry name" value="Tetraspanin"/>
    <property type="match status" value="1"/>
</dbReference>
<dbReference type="PANTHER" id="PTHR19282:SF216">
    <property type="entry name" value="TETRASPANIN-1"/>
    <property type="match status" value="1"/>
</dbReference>
<dbReference type="InterPro" id="IPR018499">
    <property type="entry name" value="Tetraspanin/Peripherin"/>
</dbReference>
<evidence type="ECO:0000256" key="9">
    <source>
        <dbReference type="RuleBase" id="RU361218"/>
    </source>
</evidence>
<protein>
    <recommendedName>
        <fullName evidence="9">Tetraspanin</fullName>
    </recommendedName>
</protein>
<dbReference type="GeneID" id="102374060"/>
<evidence type="ECO:0000256" key="1">
    <source>
        <dbReference type="ARBA" id="ARBA00004127"/>
    </source>
</evidence>
<evidence type="ECO:0000256" key="6">
    <source>
        <dbReference type="ARBA" id="ARBA00023180"/>
    </source>
</evidence>
<dbReference type="Pfam" id="PF00335">
    <property type="entry name" value="Tetraspanin"/>
    <property type="match status" value="1"/>
</dbReference>
<dbReference type="InterPro" id="IPR000301">
    <property type="entry name" value="Tetraspanin_animals"/>
</dbReference>
<evidence type="ECO:0000256" key="5">
    <source>
        <dbReference type="ARBA" id="ARBA00023136"/>
    </source>
</evidence>
<accession>A0A1U7S331</accession>
<sequence length="243" mass="27157">MALDDVYKALRSAMICFNAAVMAAGITLVGLAVWVKVGSTSFVRVMGSSFIYFAHTWDFGIAAGCLIIVLGLLGCWSAYKENRCLLMMYFATMLLIFVAEISVVIAVLAFTPFIRSFVQDKALQTLKKKYGGYKYDNIVSYGWNSYMLRQNCCGVHNYTDFKGSAFQKHTNLTYPRSCCKDPKSFDCNGTDINSTIIHMEGCFPKMMTFIWRKTSMMGGIAIMTTLLEVAAMVVSLTLYVKLE</sequence>
<dbReference type="RefSeq" id="XP_006023541.2">
    <property type="nucleotide sequence ID" value="XM_006023479.2"/>
</dbReference>
<evidence type="ECO:0000313" key="10">
    <source>
        <dbReference type="Proteomes" id="UP000189705"/>
    </source>
</evidence>
<evidence type="ECO:0000256" key="2">
    <source>
        <dbReference type="ARBA" id="ARBA00006840"/>
    </source>
</evidence>
<feature type="transmembrane region" description="Helical" evidence="9">
    <location>
        <begin position="85"/>
        <end position="111"/>
    </location>
</feature>
<dbReference type="GO" id="GO:0005886">
    <property type="term" value="C:plasma membrane"/>
    <property type="evidence" value="ECO:0007669"/>
    <property type="project" value="TreeGrafter"/>
</dbReference>
<keyword evidence="6" id="KW-0325">Glycoprotein</keyword>
<organism evidence="10 11">
    <name type="scientific">Alligator sinensis</name>
    <name type="common">Chinese alligator</name>
    <dbReference type="NCBI Taxonomy" id="38654"/>
    <lineage>
        <taxon>Eukaryota</taxon>
        <taxon>Metazoa</taxon>
        <taxon>Chordata</taxon>
        <taxon>Craniata</taxon>
        <taxon>Vertebrata</taxon>
        <taxon>Euteleostomi</taxon>
        <taxon>Archelosauria</taxon>
        <taxon>Archosauria</taxon>
        <taxon>Crocodylia</taxon>
        <taxon>Alligatoridae</taxon>
        <taxon>Alligatorinae</taxon>
        <taxon>Alligator</taxon>
    </lineage>
</organism>
<keyword evidence="3 9" id="KW-0812">Transmembrane</keyword>
<dbReference type="PANTHER" id="PTHR19282">
    <property type="entry name" value="TETRASPANIN"/>
    <property type="match status" value="1"/>
</dbReference>
<keyword evidence="5 9" id="KW-0472">Membrane</keyword>
<dbReference type="Gene3D" id="1.10.1450.10">
    <property type="entry name" value="Tetraspanin"/>
    <property type="match status" value="1"/>
</dbReference>
<dbReference type="Proteomes" id="UP000189705">
    <property type="component" value="Unplaced"/>
</dbReference>
<dbReference type="InParanoid" id="A0A1U7S331"/>
<dbReference type="CDD" id="cd03156">
    <property type="entry name" value="uroplakin_I_like_LEL"/>
    <property type="match status" value="1"/>
</dbReference>
<evidence type="ECO:0000313" key="11">
    <source>
        <dbReference type="RefSeq" id="XP_006023541.2"/>
    </source>
</evidence>
<feature type="transmembrane region" description="Helical" evidence="9">
    <location>
        <begin position="12"/>
        <end position="35"/>
    </location>
</feature>
<comment type="function">
    <text evidence="8">Structural component of specialized membrane microdomains known as tetraspanin-enriched microdomains (TERMs), which act as platforms for receptor clustering and signaling. Participates thereby in diverse biological functions such as cell signal transduction, adhesion, migration and protein trafficking. Regulates neuronal differentiation in response to NGF by facilitating NGF-mediated activation of NTRK1/TRKA receptor tyrosine kinase and subsequent downstream signaling pathways. Plays a role in the inhibition of TNFalpha-induced apoptosis. Mechanistically, inhibits the NF-kappa-B signaling pathway by blocking phosphorylation of CHUK. Also promotes the stability of the thiamine transporter 1/SLC19A2 in intestinal epithelial cells leading to an increase of thiamine uptake process.</text>
</comment>
<evidence type="ECO:0000256" key="4">
    <source>
        <dbReference type="ARBA" id="ARBA00022989"/>
    </source>
</evidence>